<name>A0A7T9DJX7_9ARCH</name>
<proteinExistence type="predicted"/>
<reference evidence="1" key="1">
    <citation type="submission" date="2020-11" db="EMBL/GenBank/DDBJ databases">
        <title>Connecting structure to function with the recovery of over 1000 high-quality activated sludge metagenome-assembled genomes encoding full-length rRNA genes using long-read sequencing.</title>
        <authorList>
            <person name="Singleton C.M."/>
            <person name="Petriglieri F."/>
            <person name="Kristensen J.M."/>
            <person name="Kirkegaard R.H."/>
            <person name="Michaelsen T.Y."/>
            <person name="Andersen M.H."/>
            <person name="Karst S.M."/>
            <person name="Dueholm M.S."/>
            <person name="Nielsen P.H."/>
            <person name="Albertsen M."/>
        </authorList>
    </citation>
    <scope>NUCLEOTIDE SEQUENCE</scope>
    <source>
        <strain evidence="1">Fred_18-Q3-R57-64_BAT3C.431</strain>
    </source>
</reference>
<gene>
    <name evidence="1" type="ORF">IPJ89_00525</name>
</gene>
<dbReference type="SUPFAM" id="SSF54637">
    <property type="entry name" value="Thioesterase/thiol ester dehydrase-isomerase"/>
    <property type="match status" value="1"/>
</dbReference>
<dbReference type="AlphaFoldDB" id="A0A7T9DJX7"/>
<dbReference type="EMBL" id="CP064981">
    <property type="protein sequence ID" value="QQR92716.1"/>
    <property type="molecule type" value="Genomic_DNA"/>
</dbReference>
<protein>
    <recommendedName>
        <fullName evidence="2">MaoC family dehydratase</fullName>
    </recommendedName>
</protein>
<organism evidence="1">
    <name type="scientific">Candidatus Iainarchaeum sp</name>
    <dbReference type="NCBI Taxonomy" id="3101447"/>
    <lineage>
        <taxon>Archaea</taxon>
        <taxon>Candidatus Iainarchaeota</taxon>
        <taxon>Candidatus Iainarchaeia</taxon>
        <taxon>Candidatus Iainarchaeales</taxon>
        <taxon>Candidatus Iainarchaeaceae</taxon>
        <taxon>Candidatus Iainarchaeum</taxon>
    </lineage>
</organism>
<sequence length="130" mass="15221">MAFETEAEKINKGMLNAYQLIARERWRHTTRPTTNGEIKSSVIVPSALVIGISHGQESRIQPYELHVAKEINYRFLKPVHLGDAIRTRIRITRLENNPDREYGYAWVRREIINQHNEVVYRANAKLLIKK</sequence>
<dbReference type="Gene3D" id="3.10.129.10">
    <property type="entry name" value="Hotdog Thioesterase"/>
    <property type="match status" value="1"/>
</dbReference>
<evidence type="ECO:0000313" key="1">
    <source>
        <dbReference type="EMBL" id="QQR92716.1"/>
    </source>
</evidence>
<evidence type="ECO:0008006" key="2">
    <source>
        <dbReference type="Google" id="ProtNLM"/>
    </source>
</evidence>
<accession>A0A7T9DJX7</accession>
<dbReference type="Proteomes" id="UP000596004">
    <property type="component" value="Chromosome"/>
</dbReference>
<dbReference type="InterPro" id="IPR029069">
    <property type="entry name" value="HotDog_dom_sf"/>
</dbReference>